<evidence type="ECO:0000313" key="2">
    <source>
        <dbReference type="EMBL" id="KAL2729768.1"/>
    </source>
</evidence>
<dbReference type="Proteomes" id="UP001607302">
    <property type="component" value="Unassembled WGS sequence"/>
</dbReference>
<evidence type="ECO:0000256" key="1">
    <source>
        <dbReference type="SAM" id="Phobius"/>
    </source>
</evidence>
<comment type="caution">
    <text evidence="2">The sequence shown here is derived from an EMBL/GenBank/DDBJ whole genome shotgun (WGS) entry which is preliminary data.</text>
</comment>
<dbReference type="AlphaFoldDB" id="A0ABD2BB49"/>
<gene>
    <name evidence="2" type="ORF">V1478_005562</name>
</gene>
<sequence>EKIHLLFTCLQLSMLLRKAVMMTINGSSGTSIKASTFYFIIITFSSESIIISSNFVITVL</sequence>
<keyword evidence="3" id="KW-1185">Reference proteome</keyword>
<protein>
    <submittedName>
        <fullName evidence="2">Uncharacterized protein</fullName>
    </submittedName>
</protein>
<feature type="transmembrane region" description="Helical" evidence="1">
    <location>
        <begin position="37"/>
        <end position="57"/>
    </location>
</feature>
<keyword evidence="1" id="KW-1133">Transmembrane helix</keyword>
<organism evidence="2 3">
    <name type="scientific">Vespula squamosa</name>
    <name type="common">Southern yellow jacket</name>
    <name type="synonym">Wasp</name>
    <dbReference type="NCBI Taxonomy" id="30214"/>
    <lineage>
        <taxon>Eukaryota</taxon>
        <taxon>Metazoa</taxon>
        <taxon>Ecdysozoa</taxon>
        <taxon>Arthropoda</taxon>
        <taxon>Hexapoda</taxon>
        <taxon>Insecta</taxon>
        <taxon>Pterygota</taxon>
        <taxon>Neoptera</taxon>
        <taxon>Endopterygota</taxon>
        <taxon>Hymenoptera</taxon>
        <taxon>Apocrita</taxon>
        <taxon>Aculeata</taxon>
        <taxon>Vespoidea</taxon>
        <taxon>Vespidae</taxon>
        <taxon>Vespinae</taxon>
        <taxon>Vespula</taxon>
    </lineage>
</organism>
<dbReference type="EMBL" id="JAUDFV010000113">
    <property type="protein sequence ID" value="KAL2729768.1"/>
    <property type="molecule type" value="Genomic_DNA"/>
</dbReference>
<evidence type="ECO:0000313" key="3">
    <source>
        <dbReference type="Proteomes" id="UP001607302"/>
    </source>
</evidence>
<keyword evidence="1" id="KW-0472">Membrane</keyword>
<feature type="non-terminal residue" evidence="2">
    <location>
        <position position="1"/>
    </location>
</feature>
<name>A0ABD2BB49_VESSQ</name>
<accession>A0ABD2BB49</accession>
<proteinExistence type="predicted"/>
<keyword evidence="1" id="KW-0812">Transmembrane</keyword>
<reference evidence="2 3" key="1">
    <citation type="journal article" date="2024" name="Ann. Entomol. Soc. Am.">
        <title>Genomic analyses of the southern and eastern yellowjacket wasps (Hymenoptera: Vespidae) reveal evolutionary signatures of social life.</title>
        <authorList>
            <person name="Catto M.A."/>
            <person name="Caine P.B."/>
            <person name="Orr S.E."/>
            <person name="Hunt B.G."/>
            <person name="Goodisman M.A.D."/>
        </authorList>
    </citation>
    <scope>NUCLEOTIDE SEQUENCE [LARGE SCALE GENOMIC DNA]</scope>
    <source>
        <strain evidence="2">233</strain>
        <tissue evidence="2">Head and thorax</tissue>
    </source>
</reference>